<dbReference type="EMBL" id="GBYB01004058">
    <property type="protein sequence ID" value="JAG73825.1"/>
    <property type="molecule type" value="Transcribed_RNA"/>
</dbReference>
<feature type="coiled-coil region" evidence="1">
    <location>
        <begin position="266"/>
        <end position="335"/>
    </location>
</feature>
<dbReference type="GO" id="GO:0043130">
    <property type="term" value="F:ubiquitin binding"/>
    <property type="evidence" value="ECO:0007669"/>
    <property type="project" value="TreeGrafter"/>
</dbReference>
<feature type="domain" description="UEV" evidence="2">
    <location>
        <begin position="6"/>
        <end position="149"/>
    </location>
</feature>
<accession>A0A0C9PRS1</accession>
<proteinExistence type="predicted"/>
<sequence length="360" mass="40447">MVKMNHLEEAKMKQCQLKYQNPEATRREIFNVVKQYKSLRVNSASFVFNDGSSQDLFKLQGTIPVMFKGSVYNIPICIWLMDTHPNNAPMCYVEPTAEMTIKVSMYVDHNGKIYLPYLHDWVPHSSDLLGLIQVMIVTFGEHPPVFAKRNTQATPYPTQPSFIPLPGGEMNATSMNPYPHFVQNPPYGGGMPPPYPSTSASGFGGYPSFPSYSTSGYPPSPYSPAAYPPAKQPSPPMPAMNSGNSDTITEEHIRASLISAVGDKLRRRLIEQHSQLQAELETLRRTQQELTNGSSKLTDLFNKLQKEKQELDKNVNILQDKETELEREIAKLSENQSIDVDEAVTTIAPLYKQYVIKSKI</sequence>
<dbReference type="GO" id="GO:0008333">
    <property type="term" value="P:endosome to lysosome transport"/>
    <property type="evidence" value="ECO:0007669"/>
    <property type="project" value="TreeGrafter"/>
</dbReference>
<protein>
    <submittedName>
        <fullName evidence="3">Tsg101_0 protein</fullName>
    </submittedName>
</protein>
<evidence type="ECO:0000259" key="2">
    <source>
        <dbReference type="PROSITE" id="PS51322"/>
    </source>
</evidence>
<dbReference type="AlphaFoldDB" id="A0A0C9PRS1"/>
<dbReference type="GO" id="GO:0000813">
    <property type="term" value="C:ESCRT I complex"/>
    <property type="evidence" value="ECO:0007669"/>
    <property type="project" value="TreeGrafter"/>
</dbReference>
<dbReference type="GO" id="GO:0015031">
    <property type="term" value="P:protein transport"/>
    <property type="evidence" value="ECO:0007669"/>
    <property type="project" value="InterPro"/>
</dbReference>
<evidence type="ECO:0000256" key="1">
    <source>
        <dbReference type="SAM" id="Coils"/>
    </source>
</evidence>
<dbReference type="PANTHER" id="PTHR23306:SF3">
    <property type="entry name" value="TUMOR SUPPRESSOR PROTEIN 101"/>
    <property type="match status" value="1"/>
</dbReference>
<dbReference type="PROSITE" id="PS51322">
    <property type="entry name" value="UEV"/>
    <property type="match status" value="1"/>
</dbReference>
<evidence type="ECO:0000313" key="3">
    <source>
        <dbReference type="EMBL" id="JAG73825.1"/>
    </source>
</evidence>
<dbReference type="InterPro" id="IPR016135">
    <property type="entry name" value="UBQ-conjugating_enzyme/RWD"/>
</dbReference>
<keyword evidence="1" id="KW-0175">Coiled coil</keyword>
<gene>
    <name evidence="3" type="primary">Tsg101_0</name>
    <name evidence="3" type="ORF">g.17861</name>
</gene>
<dbReference type="Gene3D" id="6.10.250.370">
    <property type="match status" value="1"/>
</dbReference>
<reference evidence="3" key="1">
    <citation type="submission" date="2015-01" db="EMBL/GenBank/DDBJ databases">
        <title>Transcriptome Assembly of Fopius arisanus.</title>
        <authorList>
            <person name="Geib S."/>
        </authorList>
    </citation>
    <scope>NUCLEOTIDE SEQUENCE</scope>
</reference>
<dbReference type="CDD" id="cd11685">
    <property type="entry name" value="UEV_TSG101-like"/>
    <property type="match status" value="1"/>
</dbReference>
<dbReference type="Pfam" id="PF05743">
    <property type="entry name" value="UEV"/>
    <property type="match status" value="1"/>
</dbReference>
<dbReference type="Gene3D" id="3.10.110.10">
    <property type="entry name" value="Ubiquitin Conjugating Enzyme"/>
    <property type="match status" value="1"/>
</dbReference>
<dbReference type="SUPFAM" id="SSF54495">
    <property type="entry name" value="UBC-like"/>
    <property type="match status" value="1"/>
</dbReference>
<dbReference type="PANTHER" id="PTHR23306">
    <property type="entry name" value="TUMOR SUSCEPTIBILITY GENE 101 PROTEIN-RELATED"/>
    <property type="match status" value="1"/>
</dbReference>
<dbReference type="InterPro" id="IPR052070">
    <property type="entry name" value="ESCRT-I_UEV_domain"/>
</dbReference>
<organism evidence="3">
    <name type="scientific">Fopius arisanus</name>
    <dbReference type="NCBI Taxonomy" id="64838"/>
    <lineage>
        <taxon>Eukaryota</taxon>
        <taxon>Metazoa</taxon>
        <taxon>Ecdysozoa</taxon>
        <taxon>Arthropoda</taxon>
        <taxon>Hexapoda</taxon>
        <taxon>Insecta</taxon>
        <taxon>Pterygota</taxon>
        <taxon>Neoptera</taxon>
        <taxon>Endopterygota</taxon>
        <taxon>Hymenoptera</taxon>
        <taxon>Apocrita</taxon>
        <taxon>Ichneumonoidea</taxon>
        <taxon>Braconidae</taxon>
        <taxon>Opiinae</taxon>
        <taxon>Fopius</taxon>
    </lineage>
</organism>
<dbReference type="InterPro" id="IPR008883">
    <property type="entry name" value="UEV_N"/>
</dbReference>
<name>A0A0C9PRS1_9HYME</name>